<accession>A0AAJ8BZD3</accession>
<reference evidence="1" key="1">
    <citation type="submission" date="2025-02" db="EMBL/GenBank/DDBJ databases">
        <authorList>
            <consortium name="NCBI Genome Project"/>
        </authorList>
    </citation>
    <scope>NUCLEOTIDE SEQUENCE</scope>
</reference>
<evidence type="ECO:0000313" key="1">
    <source>
        <dbReference type="RefSeq" id="XP_059606732.1"/>
    </source>
</evidence>
<dbReference type="GeneID" id="84593122"/>
<gene>
    <name evidence="1" type="ORF">An15g02480</name>
</gene>
<dbReference type="KEGG" id="ang:An15g02480"/>
<proteinExistence type="predicted"/>
<dbReference type="VEuPathDB" id="FungiDB:An15g02480"/>
<reference evidence="1" key="2">
    <citation type="submission" date="2025-08" db="UniProtKB">
        <authorList>
            <consortium name="RefSeq"/>
        </authorList>
    </citation>
    <scope>IDENTIFICATION</scope>
</reference>
<organism evidence="1">
    <name type="scientific">Aspergillus niger</name>
    <dbReference type="NCBI Taxonomy" id="5061"/>
    <lineage>
        <taxon>Eukaryota</taxon>
        <taxon>Fungi</taxon>
        <taxon>Dikarya</taxon>
        <taxon>Ascomycota</taxon>
        <taxon>Pezizomycotina</taxon>
        <taxon>Eurotiomycetes</taxon>
        <taxon>Eurotiomycetidae</taxon>
        <taxon>Eurotiales</taxon>
        <taxon>Aspergillaceae</taxon>
        <taxon>Aspergillus</taxon>
        <taxon>Aspergillus subgen. Circumdati</taxon>
    </lineage>
</organism>
<dbReference type="AlphaFoldDB" id="A0AAJ8BZD3"/>
<dbReference type="RefSeq" id="XP_059606732.1">
    <property type="nucleotide sequence ID" value="XM_059744538.1"/>
</dbReference>
<sequence length="125" mass="13393">MSMEYSVGRSLQTTKVIGGIIYLLTGYSGLCTPTKDAPSFSPEYCSPNRVSGDAARLVSWTPEQTDGSLLFSLPPGLFQPGSSSCLVLNISQPHACGCGSAEIEHQVSCSWQRFPTRSTAKTDLK</sequence>
<name>A0AAJ8BZD3_ASPNG</name>
<protein>
    <submittedName>
        <fullName evidence="1">Uncharacterized protein</fullName>
    </submittedName>
</protein>